<gene>
    <name evidence="2" type="ORF">SAMN05661086_03411</name>
</gene>
<organism evidence="2 3">
    <name type="scientific">Anaeromicropila populeti</name>
    <dbReference type="NCBI Taxonomy" id="37658"/>
    <lineage>
        <taxon>Bacteria</taxon>
        <taxon>Bacillati</taxon>
        <taxon>Bacillota</taxon>
        <taxon>Clostridia</taxon>
        <taxon>Lachnospirales</taxon>
        <taxon>Lachnospiraceae</taxon>
        <taxon>Anaeromicropila</taxon>
    </lineage>
</organism>
<feature type="domain" description="HD-GYP" evidence="1">
    <location>
        <begin position="106"/>
        <end position="299"/>
    </location>
</feature>
<reference evidence="2 3" key="1">
    <citation type="submission" date="2016-10" db="EMBL/GenBank/DDBJ databases">
        <authorList>
            <person name="de Groot N.N."/>
        </authorList>
    </citation>
    <scope>NUCLEOTIDE SEQUENCE [LARGE SCALE GENOMIC DNA]</scope>
    <source>
        <strain evidence="2 3">743A</strain>
    </source>
</reference>
<dbReference type="Pfam" id="PF13487">
    <property type="entry name" value="HD_5"/>
    <property type="match status" value="1"/>
</dbReference>
<protein>
    <submittedName>
        <fullName evidence="2">HD-GYP domain, c-di-GMP phosphodiesterase class II (Or its inactivated variant)</fullName>
    </submittedName>
</protein>
<evidence type="ECO:0000313" key="2">
    <source>
        <dbReference type="EMBL" id="SFS04641.1"/>
    </source>
</evidence>
<accession>A0A1I6LMH4</accession>
<dbReference type="InterPro" id="IPR037522">
    <property type="entry name" value="HD_GYP_dom"/>
</dbReference>
<dbReference type="RefSeq" id="WP_092563594.1">
    <property type="nucleotide sequence ID" value="NZ_FOYZ01000018.1"/>
</dbReference>
<dbReference type="CDD" id="cd00077">
    <property type="entry name" value="HDc"/>
    <property type="match status" value="1"/>
</dbReference>
<keyword evidence="3" id="KW-1185">Reference proteome</keyword>
<sequence>MRKISVDLIRGNEVLARDIYSSTDTILMAAGTILKKDYIEKFSMLNIKFVYIESENKELDESEKEFLESKIKKECQSAVKNIFEKYSYCGNAELERLVIIAQQLIEDILQSKEVLYSVDVVRQKSESVYVHCLNVCALSVLVALKMNLPMKTINDIAVGSLLHDIGYSFFLSPVDEIVNDSELNSEVKKHVVYGYSIVEKEIWLSKEAKNVILYHHERLDHTGYPLKIGDSRIGLETRVVSVCDEFERYVFRNNKPVVKVHEAIEYIISQAGIKFDYKVVMLFKESVAAYPNGTMIITNEGEKGIVLRQNSGFPTRPVIKLLFDKSNIELENPIEKDLTKELSLFIYDVIM</sequence>
<dbReference type="STRING" id="37658.SAMN05661086_03411"/>
<dbReference type="PANTHER" id="PTHR43155">
    <property type="entry name" value="CYCLIC DI-GMP PHOSPHODIESTERASE PA4108-RELATED"/>
    <property type="match status" value="1"/>
</dbReference>
<dbReference type="OrthoDB" id="9804747at2"/>
<evidence type="ECO:0000259" key="1">
    <source>
        <dbReference type="PROSITE" id="PS51832"/>
    </source>
</evidence>
<dbReference type="Proteomes" id="UP000199659">
    <property type="component" value="Unassembled WGS sequence"/>
</dbReference>
<dbReference type="EMBL" id="FOYZ01000018">
    <property type="protein sequence ID" value="SFS04641.1"/>
    <property type="molecule type" value="Genomic_DNA"/>
</dbReference>
<dbReference type="Gene3D" id="1.10.3210.10">
    <property type="entry name" value="Hypothetical protein af1432"/>
    <property type="match status" value="1"/>
</dbReference>
<name>A0A1I6LMH4_9FIRM</name>
<dbReference type="SMART" id="SM00471">
    <property type="entry name" value="HDc"/>
    <property type="match status" value="1"/>
</dbReference>
<evidence type="ECO:0000313" key="3">
    <source>
        <dbReference type="Proteomes" id="UP000199659"/>
    </source>
</evidence>
<dbReference type="PANTHER" id="PTHR43155:SF2">
    <property type="entry name" value="CYCLIC DI-GMP PHOSPHODIESTERASE PA4108"/>
    <property type="match status" value="1"/>
</dbReference>
<dbReference type="SUPFAM" id="SSF109604">
    <property type="entry name" value="HD-domain/PDEase-like"/>
    <property type="match status" value="1"/>
</dbReference>
<dbReference type="InterPro" id="IPR003607">
    <property type="entry name" value="HD/PDEase_dom"/>
</dbReference>
<proteinExistence type="predicted"/>
<dbReference type="AlphaFoldDB" id="A0A1I6LMH4"/>
<dbReference type="PROSITE" id="PS51832">
    <property type="entry name" value="HD_GYP"/>
    <property type="match status" value="1"/>
</dbReference>